<evidence type="ECO:0000313" key="2">
    <source>
        <dbReference type="EMBL" id="KAF8871192.1"/>
    </source>
</evidence>
<dbReference type="InterPro" id="IPR011010">
    <property type="entry name" value="DNA_brk_join_enz"/>
</dbReference>
<gene>
    <name evidence="2" type="ORF">CPB84DRAFT_1818238</name>
</gene>
<organism evidence="2 3">
    <name type="scientific">Gymnopilus junonius</name>
    <name type="common">Spectacular rustgill mushroom</name>
    <name type="synonym">Gymnopilus spectabilis subsp. junonius</name>
    <dbReference type="NCBI Taxonomy" id="109634"/>
    <lineage>
        <taxon>Eukaryota</taxon>
        <taxon>Fungi</taxon>
        <taxon>Dikarya</taxon>
        <taxon>Basidiomycota</taxon>
        <taxon>Agaricomycotina</taxon>
        <taxon>Agaricomycetes</taxon>
        <taxon>Agaricomycetidae</taxon>
        <taxon>Agaricales</taxon>
        <taxon>Agaricineae</taxon>
        <taxon>Hymenogastraceae</taxon>
        <taxon>Gymnopilus</taxon>
    </lineage>
</organism>
<accession>A0A9P5N8W6</accession>
<dbReference type="Proteomes" id="UP000724874">
    <property type="component" value="Unassembled WGS sequence"/>
</dbReference>
<dbReference type="GO" id="GO:0003677">
    <property type="term" value="F:DNA binding"/>
    <property type="evidence" value="ECO:0007669"/>
    <property type="project" value="InterPro"/>
</dbReference>
<dbReference type="SUPFAM" id="SSF56349">
    <property type="entry name" value="DNA breaking-rejoining enzymes"/>
    <property type="match status" value="1"/>
</dbReference>
<keyword evidence="1" id="KW-0233">DNA recombination</keyword>
<evidence type="ECO:0000313" key="3">
    <source>
        <dbReference type="Proteomes" id="UP000724874"/>
    </source>
</evidence>
<comment type="caution">
    <text evidence="2">The sequence shown here is derived from an EMBL/GenBank/DDBJ whole genome shotgun (WGS) entry which is preliminary data.</text>
</comment>
<evidence type="ECO:0008006" key="4">
    <source>
        <dbReference type="Google" id="ProtNLM"/>
    </source>
</evidence>
<dbReference type="OrthoDB" id="3163890at2759"/>
<dbReference type="AlphaFoldDB" id="A0A9P5N8W6"/>
<dbReference type="InterPro" id="IPR013762">
    <property type="entry name" value="Integrase-like_cat_sf"/>
</dbReference>
<keyword evidence="3" id="KW-1185">Reference proteome</keyword>
<dbReference type="EMBL" id="JADNYJ010000317">
    <property type="protein sequence ID" value="KAF8871192.1"/>
    <property type="molecule type" value="Genomic_DNA"/>
</dbReference>
<protein>
    <recommendedName>
        <fullName evidence="4">DNA breaking-rejoining enzyme</fullName>
    </recommendedName>
</protein>
<dbReference type="GO" id="GO:0015074">
    <property type="term" value="P:DNA integration"/>
    <property type="evidence" value="ECO:0007669"/>
    <property type="project" value="InterPro"/>
</dbReference>
<name>A0A9P5N8W6_GYMJU</name>
<dbReference type="GO" id="GO:0006310">
    <property type="term" value="P:DNA recombination"/>
    <property type="evidence" value="ECO:0007669"/>
    <property type="project" value="UniProtKB-KW"/>
</dbReference>
<sequence>MTYLFGCTLSLGSHPWQKSEVSGKMSGNPSISEQVSSYMMSLQTRKETLKKLYDKNNKPQNSKIKDYEPSSWLQAADIDDWGGGMTRITLFLEFRKTHCNGGIKPFRIYPLPWDEAHLCPVHALGEWMKASKITSGYIFQKIASGDRPDADDKPMTSEQFLELFHNNLLDVGVDPIPYGTHSFRRGGCQYLSSLCNWGGWSTEFSNLTIVRYLISWNDDPTDKREDYFNPAQQPAVKCFQCRRSCHCA</sequence>
<dbReference type="Gene3D" id="1.10.443.10">
    <property type="entry name" value="Intergrase catalytic core"/>
    <property type="match status" value="1"/>
</dbReference>
<proteinExistence type="predicted"/>
<reference evidence="2" key="1">
    <citation type="submission" date="2020-11" db="EMBL/GenBank/DDBJ databases">
        <authorList>
            <consortium name="DOE Joint Genome Institute"/>
            <person name="Ahrendt S."/>
            <person name="Riley R."/>
            <person name="Andreopoulos W."/>
            <person name="LaButti K."/>
            <person name="Pangilinan J."/>
            <person name="Ruiz-duenas F.J."/>
            <person name="Barrasa J.M."/>
            <person name="Sanchez-Garcia M."/>
            <person name="Camarero S."/>
            <person name="Miyauchi S."/>
            <person name="Serrano A."/>
            <person name="Linde D."/>
            <person name="Babiker R."/>
            <person name="Drula E."/>
            <person name="Ayuso-Fernandez I."/>
            <person name="Pacheco R."/>
            <person name="Padilla G."/>
            <person name="Ferreira P."/>
            <person name="Barriuso J."/>
            <person name="Kellner H."/>
            <person name="Castanera R."/>
            <person name="Alfaro M."/>
            <person name="Ramirez L."/>
            <person name="Pisabarro A.G."/>
            <person name="Kuo A."/>
            <person name="Tritt A."/>
            <person name="Lipzen A."/>
            <person name="He G."/>
            <person name="Yan M."/>
            <person name="Ng V."/>
            <person name="Cullen D."/>
            <person name="Martin F."/>
            <person name="Rosso M.-N."/>
            <person name="Henrissat B."/>
            <person name="Hibbett D."/>
            <person name="Martinez A.T."/>
            <person name="Grigoriev I.V."/>
        </authorList>
    </citation>
    <scope>NUCLEOTIDE SEQUENCE</scope>
    <source>
        <strain evidence="2">AH 44721</strain>
    </source>
</reference>
<evidence type="ECO:0000256" key="1">
    <source>
        <dbReference type="ARBA" id="ARBA00023172"/>
    </source>
</evidence>